<evidence type="ECO:0000313" key="2">
    <source>
        <dbReference type="Proteomes" id="UP000821865"/>
    </source>
</evidence>
<dbReference type="EMBL" id="CM023476">
    <property type="protein sequence ID" value="KAH7940875.1"/>
    <property type="molecule type" value="Genomic_DNA"/>
</dbReference>
<evidence type="ECO:0000313" key="1">
    <source>
        <dbReference type="EMBL" id="KAH7940875.1"/>
    </source>
</evidence>
<sequence length="850" mass="96037">MLVREAFCELPNKCLRIVCFIEDVARVYSDDEVSGVPNTIGCIDGSYISVQCPANKVRFTYVNRHSYPSLTQKAVCDYKKFLDVTTGNPSKVHDSRIFRKSRFAEWLPGLCYSEKFRILGDVAYPLRDYLITPFWDNGLDGHSPRMDYATMQDNLLLPHCYLCISCWDVDVPPYSDDASSAWDWQAPPDDDSQNCGPLMSSEAALCRELEAKEEYLIQAMLPVEYYFTKALAGKQLQLLALMVSTVLRFLQQHGQSLGASGFQNCLPTVEFMGLVHKWFLLHNIKSTTLHWTSRDAMRIPFYRADDERLLNESNDQTDAYAALSSLQKIVVTEIIHASYSTNVGSGMSSLGKATKLFPIPAKATSDNNVKKLLLPHLTAMEHYPTSVDWGKLADLEAVTITSLVRGLGYDPAFLTCVYGGANVWKNDPPPPYELEDLFHANTTLLPEKWLRPLSVHICEHVVCKCPPPPGFEKSSTPTNQQIDQLLATPDEDELTLELFLPGTKEDLSLRNLRLDDMLLFLRSKGMHEHVVHVLKLCRGFDYILTGSCLLAAICFEQDLWCNVTISSGVFLADTAHFRLACKELSDTVKKTKNVLTTDERVSLYECASLYRGMCPPAPGWDPIEETRDLAEGGQVPHGLMASKCMWPADMIRRIRDLVKFPPVTDPESRTFEMWIEDYPLEVYLQQAYLFAVSCNTYLSWPGNTLEESMRVEMTRNERTYQRMKAGACALTYDFSWFDHQPTTDEIGFRSVIATSTSGLGEQKTFRVKDGLMSRFRSTSAVGSGWNAVLDEMARDLANRFLTPNRKLDPGRSSEVTIPKWCPTHTWTFCQSSWATTYSGPKQMKVNSRLG</sequence>
<accession>A0ACB8CDN8</accession>
<reference evidence="1" key="1">
    <citation type="submission" date="2020-05" db="EMBL/GenBank/DDBJ databases">
        <title>Large-scale comparative analyses of tick genomes elucidate their genetic diversity and vector capacities.</title>
        <authorList>
            <person name="Jia N."/>
            <person name="Wang J."/>
            <person name="Shi W."/>
            <person name="Du L."/>
            <person name="Sun Y."/>
            <person name="Zhan W."/>
            <person name="Jiang J."/>
            <person name="Wang Q."/>
            <person name="Zhang B."/>
            <person name="Ji P."/>
            <person name="Sakyi L.B."/>
            <person name="Cui X."/>
            <person name="Yuan T."/>
            <person name="Jiang B."/>
            <person name="Yang W."/>
            <person name="Lam T.T.-Y."/>
            <person name="Chang Q."/>
            <person name="Ding S."/>
            <person name="Wang X."/>
            <person name="Zhu J."/>
            <person name="Ruan X."/>
            <person name="Zhao L."/>
            <person name="Wei J."/>
            <person name="Que T."/>
            <person name="Du C."/>
            <person name="Cheng J."/>
            <person name="Dai P."/>
            <person name="Han X."/>
            <person name="Huang E."/>
            <person name="Gao Y."/>
            <person name="Liu J."/>
            <person name="Shao H."/>
            <person name="Ye R."/>
            <person name="Li L."/>
            <person name="Wei W."/>
            <person name="Wang X."/>
            <person name="Wang C."/>
            <person name="Yang T."/>
            <person name="Huo Q."/>
            <person name="Li W."/>
            <person name="Guo W."/>
            <person name="Chen H."/>
            <person name="Zhou L."/>
            <person name="Ni X."/>
            <person name="Tian J."/>
            <person name="Zhou Y."/>
            <person name="Sheng Y."/>
            <person name="Liu T."/>
            <person name="Pan Y."/>
            <person name="Xia L."/>
            <person name="Li J."/>
            <person name="Zhao F."/>
            <person name="Cao W."/>
        </authorList>
    </citation>
    <scope>NUCLEOTIDE SEQUENCE</scope>
    <source>
        <strain evidence="1">Dsil-2018</strain>
    </source>
</reference>
<dbReference type="Proteomes" id="UP000821865">
    <property type="component" value="Chromosome 7"/>
</dbReference>
<gene>
    <name evidence="1" type="ORF">HPB49_007275</name>
</gene>
<proteinExistence type="predicted"/>
<keyword evidence="2" id="KW-1185">Reference proteome</keyword>
<name>A0ACB8CDN8_DERSI</name>
<protein>
    <submittedName>
        <fullName evidence="1">Uncharacterized protein</fullName>
    </submittedName>
</protein>
<organism evidence="1 2">
    <name type="scientific">Dermacentor silvarum</name>
    <name type="common">Tick</name>
    <dbReference type="NCBI Taxonomy" id="543639"/>
    <lineage>
        <taxon>Eukaryota</taxon>
        <taxon>Metazoa</taxon>
        <taxon>Ecdysozoa</taxon>
        <taxon>Arthropoda</taxon>
        <taxon>Chelicerata</taxon>
        <taxon>Arachnida</taxon>
        <taxon>Acari</taxon>
        <taxon>Parasitiformes</taxon>
        <taxon>Ixodida</taxon>
        <taxon>Ixodoidea</taxon>
        <taxon>Ixodidae</taxon>
        <taxon>Rhipicephalinae</taxon>
        <taxon>Dermacentor</taxon>
    </lineage>
</organism>
<comment type="caution">
    <text evidence="1">The sequence shown here is derived from an EMBL/GenBank/DDBJ whole genome shotgun (WGS) entry which is preliminary data.</text>
</comment>